<gene>
    <name evidence="14" type="ORF">BT96DRAFT_919664</name>
</gene>
<comment type="cofactor">
    <cofactor evidence="1">
        <name>heme b</name>
        <dbReference type="ChEBI" id="CHEBI:60344"/>
    </cofactor>
</comment>
<dbReference type="GO" id="GO:0046872">
    <property type="term" value="F:metal ion binding"/>
    <property type="evidence" value="ECO:0007669"/>
    <property type="project" value="UniProtKB-KW"/>
</dbReference>
<reference evidence="14" key="1">
    <citation type="journal article" date="2019" name="Environ. Microbiol.">
        <title>Fungal ecological strategies reflected in gene transcription - a case study of two litter decomposers.</title>
        <authorList>
            <person name="Barbi F."/>
            <person name="Kohler A."/>
            <person name="Barry K."/>
            <person name="Baskaran P."/>
            <person name="Daum C."/>
            <person name="Fauchery L."/>
            <person name="Ihrmark K."/>
            <person name="Kuo A."/>
            <person name="LaButti K."/>
            <person name="Lipzen A."/>
            <person name="Morin E."/>
            <person name="Grigoriev I.V."/>
            <person name="Henrissat B."/>
            <person name="Lindahl B."/>
            <person name="Martin F."/>
        </authorList>
    </citation>
    <scope>NUCLEOTIDE SEQUENCE</scope>
    <source>
        <strain evidence="14">JB14</strain>
    </source>
</reference>
<evidence type="ECO:0000256" key="1">
    <source>
        <dbReference type="ARBA" id="ARBA00001970"/>
    </source>
</evidence>
<keyword evidence="10 12" id="KW-0472">Membrane</keyword>
<dbReference type="Gene3D" id="1.20.120.1770">
    <property type="match status" value="1"/>
</dbReference>
<dbReference type="SMART" id="SM00665">
    <property type="entry name" value="B561"/>
    <property type="match status" value="1"/>
</dbReference>
<dbReference type="InterPro" id="IPR006593">
    <property type="entry name" value="Cyt_b561/ferric_Rdtase_TM"/>
</dbReference>
<evidence type="ECO:0000256" key="3">
    <source>
        <dbReference type="ARBA" id="ARBA00022448"/>
    </source>
</evidence>
<feature type="transmembrane region" description="Helical" evidence="12">
    <location>
        <begin position="88"/>
        <end position="105"/>
    </location>
</feature>
<dbReference type="CDD" id="cd08760">
    <property type="entry name" value="Cyt_b561_FRRS1_like"/>
    <property type="match status" value="1"/>
</dbReference>
<dbReference type="GO" id="GO:0016020">
    <property type="term" value="C:membrane"/>
    <property type="evidence" value="ECO:0007669"/>
    <property type="project" value="UniProtKB-SubCell"/>
</dbReference>
<dbReference type="Proteomes" id="UP000799118">
    <property type="component" value="Unassembled WGS sequence"/>
</dbReference>
<keyword evidence="4" id="KW-0349">Heme</keyword>
<evidence type="ECO:0000256" key="6">
    <source>
        <dbReference type="ARBA" id="ARBA00022723"/>
    </source>
</evidence>
<feature type="transmembrane region" description="Helical" evidence="12">
    <location>
        <begin position="167"/>
        <end position="186"/>
    </location>
</feature>
<feature type="transmembrane region" description="Helical" evidence="12">
    <location>
        <begin position="45"/>
        <end position="68"/>
    </location>
</feature>
<dbReference type="InterPro" id="IPR045150">
    <property type="entry name" value="CYB561D1/2"/>
</dbReference>
<sequence>MATNSPLSPLEIMIKNHAILSTVGFLILLPVGVLIARYTRTFTPIWFPAHLVIQLFLSGPVIFAGWYYGYQTTKLLELGNFQDPHEKMGLALLILYVIQLVIGLFTHFVKLRSPFGPGTRPPQNYFHVLLGLVILALAASQVHYGLYIEWIFATGGVHSIPMSAKSAWIALIVVFWVLYVVGLALVPRQFSQEKRSRSGTNAKSDEIGLNQPAAA</sequence>
<organism evidence="14 15">
    <name type="scientific">Gymnopus androsaceus JB14</name>
    <dbReference type="NCBI Taxonomy" id="1447944"/>
    <lineage>
        <taxon>Eukaryota</taxon>
        <taxon>Fungi</taxon>
        <taxon>Dikarya</taxon>
        <taxon>Basidiomycota</taxon>
        <taxon>Agaricomycotina</taxon>
        <taxon>Agaricomycetes</taxon>
        <taxon>Agaricomycetidae</taxon>
        <taxon>Agaricales</taxon>
        <taxon>Marasmiineae</taxon>
        <taxon>Omphalotaceae</taxon>
        <taxon>Gymnopus</taxon>
    </lineage>
</organism>
<evidence type="ECO:0000313" key="14">
    <source>
        <dbReference type="EMBL" id="KAE9400115.1"/>
    </source>
</evidence>
<keyword evidence="3" id="KW-0813">Transport</keyword>
<feature type="domain" description="Cytochrome b561" evidence="13">
    <location>
        <begin position="1"/>
        <end position="185"/>
    </location>
</feature>
<keyword evidence="6" id="KW-0479">Metal-binding</keyword>
<keyword evidence="5 12" id="KW-0812">Transmembrane</keyword>
<evidence type="ECO:0000256" key="10">
    <source>
        <dbReference type="ARBA" id="ARBA00023136"/>
    </source>
</evidence>
<comment type="subcellular location">
    <subcellularLocation>
        <location evidence="2">Membrane</location>
        <topology evidence="2">Multi-pass membrane protein</topology>
    </subcellularLocation>
</comment>
<dbReference type="Pfam" id="PF03188">
    <property type="entry name" value="Cytochrom_B561"/>
    <property type="match status" value="1"/>
</dbReference>
<dbReference type="AlphaFoldDB" id="A0A6A4HTT9"/>
<dbReference type="PROSITE" id="PS50939">
    <property type="entry name" value="CYTOCHROME_B561"/>
    <property type="match status" value="1"/>
</dbReference>
<dbReference type="EMBL" id="ML769460">
    <property type="protein sequence ID" value="KAE9400115.1"/>
    <property type="molecule type" value="Genomic_DNA"/>
</dbReference>
<accession>A0A6A4HTT9</accession>
<protein>
    <recommendedName>
        <fullName evidence="13">Cytochrome b561 domain-containing protein</fullName>
    </recommendedName>
</protein>
<keyword evidence="9" id="KW-0408">Iron</keyword>
<dbReference type="GO" id="GO:0020037">
    <property type="term" value="F:heme binding"/>
    <property type="evidence" value="ECO:0007669"/>
    <property type="project" value="TreeGrafter"/>
</dbReference>
<evidence type="ECO:0000256" key="5">
    <source>
        <dbReference type="ARBA" id="ARBA00022692"/>
    </source>
</evidence>
<dbReference type="OrthoDB" id="366214at2759"/>
<evidence type="ECO:0000313" key="15">
    <source>
        <dbReference type="Proteomes" id="UP000799118"/>
    </source>
</evidence>
<evidence type="ECO:0000256" key="4">
    <source>
        <dbReference type="ARBA" id="ARBA00022617"/>
    </source>
</evidence>
<keyword evidence="7" id="KW-0249">Electron transport</keyword>
<feature type="transmembrane region" description="Helical" evidence="12">
    <location>
        <begin position="125"/>
        <end position="147"/>
    </location>
</feature>
<dbReference type="PANTHER" id="PTHR15422:SF24">
    <property type="entry name" value="DOMON RELATED DOMAIN-CONTAINING PROTEIN"/>
    <property type="match status" value="1"/>
</dbReference>
<proteinExistence type="predicted"/>
<evidence type="ECO:0000256" key="2">
    <source>
        <dbReference type="ARBA" id="ARBA00004141"/>
    </source>
</evidence>
<evidence type="ECO:0000256" key="8">
    <source>
        <dbReference type="ARBA" id="ARBA00022989"/>
    </source>
</evidence>
<evidence type="ECO:0000259" key="13">
    <source>
        <dbReference type="PROSITE" id="PS50939"/>
    </source>
</evidence>
<feature type="transmembrane region" description="Helical" evidence="12">
    <location>
        <begin position="18"/>
        <end position="38"/>
    </location>
</feature>
<keyword evidence="15" id="KW-1185">Reference proteome</keyword>
<dbReference type="GO" id="GO:0140575">
    <property type="term" value="F:transmembrane monodehydroascorbate reductase activity"/>
    <property type="evidence" value="ECO:0007669"/>
    <property type="project" value="InterPro"/>
</dbReference>
<keyword evidence="8 12" id="KW-1133">Transmembrane helix</keyword>
<dbReference type="PANTHER" id="PTHR15422">
    <property type="entry name" value="OS05G0565100 PROTEIN"/>
    <property type="match status" value="1"/>
</dbReference>
<evidence type="ECO:0000256" key="9">
    <source>
        <dbReference type="ARBA" id="ARBA00023004"/>
    </source>
</evidence>
<evidence type="ECO:0000256" key="7">
    <source>
        <dbReference type="ARBA" id="ARBA00022982"/>
    </source>
</evidence>
<evidence type="ECO:0000256" key="12">
    <source>
        <dbReference type="SAM" id="Phobius"/>
    </source>
</evidence>
<name>A0A6A4HTT9_9AGAR</name>
<feature type="region of interest" description="Disordered" evidence="11">
    <location>
        <begin position="196"/>
        <end position="215"/>
    </location>
</feature>
<evidence type="ECO:0000256" key="11">
    <source>
        <dbReference type="SAM" id="MobiDB-lite"/>
    </source>
</evidence>